<comment type="caution">
    <text evidence="3">The sequence shown here is derived from an EMBL/GenBank/DDBJ whole genome shotgun (WGS) entry which is preliminary data.</text>
</comment>
<dbReference type="InterPro" id="IPR010982">
    <property type="entry name" value="Lambda_DNA-bd_dom_sf"/>
</dbReference>
<dbReference type="CDD" id="cd00093">
    <property type="entry name" value="HTH_XRE"/>
    <property type="match status" value="1"/>
</dbReference>
<keyword evidence="4" id="KW-1185">Reference proteome</keyword>
<dbReference type="SUPFAM" id="SSF47413">
    <property type="entry name" value="lambda repressor-like DNA-binding domains"/>
    <property type="match status" value="1"/>
</dbReference>
<protein>
    <submittedName>
        <fullName evidence="3">GNAT family N-acetyltransferase</fullName>
        <ecNumber evidence="3">2.3.1.-</ecNumber>
    </submittedName>
</protein>
<evidence type="ECO:0000259" key="2">
    <source>
        <dbReference type="PROSITE" id="PS51186"/>
    </source>
</evidence>
<sequence length="291" mass="32941">MAEQTERIDLAALLRTLRRRADLSQRELAARAGIPKSTVARIEAGRARDPRFRTVERLVRAAGGRLDVGADATPGVDVDAGPVSRTGELLRLEPVPHEEMRDEAGRHYPAHLDVREVRHPKDWAGAWWAYWYNLPPQRWPLRVPAATYDLCRERRDLRRWREEVRRSVRLRRVTAGLPVGAWQWLAELPDGSPVGELRARRRGGYPSDYGAAEPAVVLDSVFVVSDCRRLGIARRLMAELTAEMDRSEIQVARVVVDHGEVRFYAACGFQVEATRPVKLTLTLPRPSAWPA</sequence>
<keyword evidence="3" id="KW-0012">Acyltransferase</keyword>
<name>A0ABW3YJM6_9ACTN</name>
<dbReference type="PROSITE" id="PS50943">
    <property type="entry name" value="HTH_CROC1"/>
    <property type="match status" value="1"/>
</dbReference>
<dbReference type="SUPFAM" id="SSF55729">
    <property type="entry name" value="Acyl-CoA N-acyltransferases (Nat)"/>
    <property type="match status" value="1"/>
</dbReference>
<dbReference type="Proteomes" id="UP001597260">
    <property type="component" value="Unassembled WGS sequence"/>
</dbReference>
<dbReference type="Gene3D" id="1.10.260.40">
    <property type="entry name" value="lambda repressor-like DNA-binding domains"/>
    <property type="match status" value="1"/>
</dbReference>
<dbReference type="CDD" id="cd04301">
    <property type="entry name" value="NAT_SF"/>
    <property type="match status" value="1"/>
</dbReference>
<evidence type="ECO:0000313" key="3">
    <source>
        <dbReference type="EMBL" id="MFD1324370.1"/>
    </source>
</evidence>
<dbReference type="EMBL" id="JBHTMP010000047">
    <property type="protein sequence ID" value="MFD1324370.1"/>
    <property type="molecule type" value="Genomic_DNA"/>
</dbReference>
<dbReference type="SMART" id="SM00530">
    <property type="entry name" value="HTH_XRE"/>
    <property type="match status" value="1"/>
</dbReference>
<proteinExistence type="predicted"/>
<dbReference type="GO" id="GO:0016746">
    <property type="term" value="F:acyltransferase activity"/>
    <property type="evidence" value="ECO:0007669"/>
    <property type="project" value="UniProtKB-KW"/>
</dbReference>
<evidence type="ECO:0000313" key="4">
    <source>
        <dbReference type="Proteomes" id="UP001597260"/>
    </source>
</evidence>
<reference evidence="4" key="1">
    <citation type="journal article" date="2019" name="Int. J. Syst. Evol. Microbiol.">
        <title>The Global Catalogue of Microorganisms (GCM) 10K type strain sequencing project: providing services to taxonomists for standard genome sequencing and annotation.</title>
        <authorList>
            <consortium name="The Broad Institute Genomics Platform"/>
            <consortium name="The Broad Institute Genome Sequencing Center for Infectious Disease"/>
            <person name="Wu L."/>
            <person name="Ma J."/>
        </authorList>
    </citation>
    <scope>NUCLEOTIDE SEQUENCE [LARGE SCALE GENOMIC DNA]</scope>
    <source>
        <strain evidence="4">JCM 31037</strain>
    </source>
</reference>
<dbReference type="RefSeq" id="WP_377574895.1">
    <property type="nucleotide sequence ID" value="NZ_JBHTMP010000047.1"/>
</dbReference>
<dbReference type="InterPro" id="IPR001387">
    <property type="entry name" value="Cro/C1-type_HTH"/>
</dbReference>
<dbReference type="EC" id="2.3.1.-" evidence="3"/>
<dbReference type="Pfam" id="PF13560">
    <property type="entry name" value="HTH_31"/>
    <property type="match status" value="1"/>
</dbReference>
<organism evidence="3 4">
    <name type="scientific">Micromonospora sonneratiae</name>
    <dbReference type="NCBI Taxonomy" id="1184706"/>
    <lineage>
        <taxon>Bacteria</taxon>
        <taxon>Bacillati</taxon>
        <taxon>Actinomycetota</taxon>
        <taxon>Actinomycetes</taxon>
        <taxon>Micromonosporales</taxon>
        <taxon>Micromonosporaceae</taxon>
        <taxon>Micromonospora</taxon>
    </lineage>
</organism>
<dbReference type="InterPro" id="IPR016181">
    <property type="entry name" value="Acyl_CoA_acyltransferase"/>
</dbReference>
<evidence type="ECO:0000259" key="1">
    <source>
        <dbReference type="PROSITE" id="PS50943"/>
    </source>
</evidence>
<feature type="domain" description="HTH cro/C1-type" evidence="1">
    <location>
        <begin position="14"/>
        <end position="61"/>
    </location>
</feature>
<feature type="domain" description="N-acetyltransferase" evidence="2">
    <location>
        <begin position="112"/>
        <end position="286"/>
    </location>
</feature>
<dbReference type="InterPro" id="IPR000182">
    <property type="entry name" value="GNAT_dom"/>
</dbReference>
<accession>A0ABW3YJM6</accession>
<dbReference type="Gene3D" id="3.40.630.30">
    <property type="match status" value="1"/>
</dbReference>
<keyword evidence="3" id="KW-0808">Transferase</keyword>
<gene>
    <name evidence="3" type="ORF">ACFQ4H_25105</name>
</gene>
<dbReference type="PROSITE" id="PS51186">
    <property type="entry name" value="GNAT"/>
    <property type="match status" value="1"/>
</dbReference>
<dbReference type="Pfam" id="PF00583">
    <property type="entry name" value="Acetyltransf_1"/>
    <property type="match status" value="1"/>
</dbReference>